<evidence type="ECO:0000313" key="2">
    <source>
        <dbReference type="Proteomes" id="UP000184130"/>
    </source>
</evidence>
<reference evidence="1 2" key="1">
    <citation type="submission" date="2016-11" db="EMBL/GenBank/DDBJ databases">
        <authorList>
            <person name="Jaros S."/>
            <person name="Januszkiewicz K."/>
            <person name="Wedrychowicz H."/>
        </authorList>
    </citation>
    <scope>NUCLEOTIDE SEQUENCE [LARGE SCALE GENOMIC DNA]</scope>
    <source>
        <strain evidence="1 2">KHT3</strain>
    </source>
</reference>
<proteinExistence type="predicted"/>
<name>A0A1M6SM46_XYLRU</name>
<dbReference type="EMBL" id="FRBD01000003">
    <property type="protein sequence ID" value="SHK45792.1"/>
    <property type="molecule type" value="Genomic_DNA"/>
</dbReference>
<gene>
    <name evidence="1" type="ORF">SAMN05216463_103263</name>
</gene>
<sequence length="215" mass="25416">MKHRRLDKYVTLYNVCREGGRECFQYVETLPQNRLPIRALKDFYRQLEEHGYDVLSPSDKEYERVVKALNAVSKKDAMKDDMSSYNHYKPEEVCTCGRWIFFEHLPYYDEKELKEIVYPKTARRKAEEKPGKIKEKMSSIRVPAFQKESVKQFLDWLKETNASDASIYSALRYAKYAMESKAEKYAESPTLQSMADDLKKQIALLEELEDKLPRL</sequence>
<protein>
    <submittedName>
        <fullName evidence="1">Uncharacterized protein</fullName>
    </submittedName>
</protein>
<accession>A0A1M6SM46</accession>
<organism evidence="1 2">
    <name type="scientific">Xylanibacter ruminicola</name>
    <name type="common">Prevotella ruminicola</name>
    <dbReference type="NCBI Taxonomy" id="839"/>
    <lineage>
        <taxon>Bacteria</taxon>
        <taxon>Pseudomonadati</taxon>
        <taxon>Bacteroidota</taxon>
        <taxon>Bacteroidia</taxon>
        <taxon>Bacteroidales</taxon>
        <taxon>Prevotellaceae</taxon>
        <taxon>Xylanibacter</taxon>
    </lineage>
</organism>
<evidence type="ECO:0000313" key="1">
    <source>
        <dbReference type="EMBL" id="SHK45792.1"/>
    </source>
</evidence>
<dbReference type="RefSeq" id="WP_139261373.1">
    <property type="nucleotide sequence ID" value="NZ_FRBD01000003.1"/>
</dbReference>
<dbReference type="Proteomes" id="UP000184130">
    <property type="component" value="Unassembled WGS sequence"/>
</dbReference>
<dbReference type="AlphaFoldDB" id="A0A1M6SM46"/>